<dbReference type="AlphaFoldDB" id="A0A2T0JWA2"/>
<evidence type="ECO:0000259" key="2">
    <source>
        <dbReference type="Pfam" id="PF01965"/>
    </source>
</evidence>
<sequence>MVAVVLGTGGSVVSDALLPYEAFARASGFFVYTVAGQRRPVPLSGGLRAVPEHTFDTAPEPDVVVVPAVVHREQALEGWLRGAAGRGAYVLGVCAGAEVVAGAGLLAGRRATSFWQRLGALRRGFPGTTWIAGERFVEDDRILTTAGVTSGLAGSLRLIELLAGRAEAIRIGQEVSYRDWTPGTSTRIPGQSLAVADLPYAMNAAFPWLRPTVGIGLTDGAGEIDVAAAFETYAGTSFTARAVPIAGRSAVTTRHGLLLIALPTGPGADRGGRQPAADDASLDRLIVLDAGHAGAELTAWGADRGLDITAPNAGRRPEEFAFDPLLRDLAEHADRATARTTAKFTEHPAGHLDLTGAAWPWRSTLLGLAALTLAVGIGMLPNLIRSKMLSRRLEVVRPAIGCRSPEGTPG</sequence>
<feature type="domain" description="DJ-1/PfpI" evidence="2">
    <location>
        <begin position="14"/>
        <end position="159"/>
    </location>
</feature>
<proteinExistence type="predicted"/>
<keyword evidence="4" id="KW-1185">Reference proteome</keyword>
<dbReference type="Pfam" id="PF01965">
    <property type="entry name" value="DJ-1_PfpI"/>
    <property type="match status" value="1"/>
</dbReference>
<dbReference type="RefSeq" id="WP_239166364.1">
    <property type="nucleotide sequence ID" value="NZ_BOMO01000061.1"/>
</dbReference>
<name>A0A2T0JWA2_9ACTN</name>
<dbReference type="PANTHER" id="PTHR43130:SF3">
    <property type="entry name" value="HTH-TYPE TRANSCRIPTIONAL REGULATOR RV1931C"/>
    <property type="match status" value="1"/>
</dbReference>
<protein>
    <submittedName>
        <fullName evidence="3">DJ-1/PfpI family protein</fullName>
    </submittedName>
</protein>
<keyword evidence="1" id="KW-1133">Transmembrane helix</keyword>
<gene>
    <name evidence="3" type="ORF">CLV67_13015</name>
</gene>
<dbReference type="InterPro" id="IPR002818">
    <property type="entry name" value="DJ-1/PfpI"/>
</dbReference>
<evidence type="ECO:0000313" key="4">
    <source>
        <dbReference type="Proteomes" id="UP000239415"/>
    </source>
</evidence>
<feature type="transmembrane region" description="Helical" evidence="1">
    <location>
        <begin position="365"/>
        <end position="384"/>
    </location>
</feature>
<evidence type="ECO:0000313" key="3">
    <source>
        <dbReference type="EMBL" id="PRX11991.1"/>
    </source>
</evidence>
<dbReference type="Gene3D" id="3.40.50.880">
    <property type="match status" value="1"/>
</dbReference>
<reference evidence="3 4" key="1">
    <citation type="submission" date="2018-03" db="EMBL/GenBank/DDBJ databases">
        <title>Genomic Encyclopedia of Archaeal and Bacterial Type Strains, Phase II (KMG-II): from individual species to whole genera.</title>
        <authorList>
            <person name="Goeker M."/>
        </authorList>
    </citation>
    <scope>NUCLEOTIDE SEQUENCE [LARGE SCALE GENOMIC DNA]</scope>
    <source>
        <strain evidence="3 4">DSM 43146</strain>
    </source>
</reference>
<organism evidence="3 4">
    <name type="scientific">Actinoplanes italicus</name>
    <dbReference type="NCBI Taxonomy" id="113567"/>
    <lineage>
        <taxon>Bacteria</taxon>
        <taxon>Bacillati</taxon>
        <taxon>Actinomycetota</taxon>
        <taxon>Actinomycetes</taxon>
        <taxon>Micromonosporales</taxon>
        <taxon>Micromonosporaceae</taxon>
        <taxon>Actinoplanes</taxon>
    </lineage>
</organism>
<keyword evidence="1" id="KW-0472">Membrane</keyword>
<dbReference type="InterPro" id="IPR029062">
    <property type="entry name" value="Class_I_gatase-like"/>
</dbReference>
<keyword evidence="1" id="KW-0812">Transmembrane</keyword>
<dbReference type="InterPro" id="IPR052158">
    <property type="entry name" value="INH-QAR"/>
</dbReference>
<accession>A0A2T0JWA2</accession>
<comment type="caution">
    <text evidence="3">The sequence shown here is derived from an EMBL/GenBank/DDBJ whole genome shotgun (WGS) entry which is preliminary data.</text>
</comment>
<dbReference type="SUPFAM" id="SSF52317">
    <property type="entry name" value="Class I glutamine amidotransferase-like"/>
    <property type="match status" value="1"/>
</dbReference>
<evidence type="ECO:0000256" key="1">
    <source>
        <dbReference type="SAM" id="Phobius"/>
    </source>
</evidence>
<dbReference type="Proteomes" id="UP000239415">
    <property type="component" value="Unassembled WGS sequence"/>
</dbReference>
<dbReference type="EMBL" id="PVMZ01000030">
    <property type="protein sequence ID" value="PRX11991.1"/>
    <property type="molecule type" value="Genomic_DNA"/>
</dbReference>
<dbReference type="PANTHER" id="PTHR43130">
    <property type="entry name" value="ARAC-FAMILY TRANSCRIPTIONAL REGULATOR"/>
    <property type="match status" value="1"/>
</dbReference>